<dbReference type="SUPFAM" id="SSF48264">
    <property type="entry name" value="Cytochrome P450"/>
    <property type="match status" value="1"/>
</dbReference>
<evidence type="ECO:0000313" key="8">
    <source>
        <dbReference type="EMBL" id="KAK5089559.1"/>
    </source>
</evidence>
<evidence type="ECO:0000256" key="4">
    <source>
        <dbReference type="ARBA" id="ARBA00022723"/>
    </source>
</evidence>
<dbReference type="InterPro" id="IPR050121">
    <property type="entry name" value="Cytochrome_P450_monoxygenase"/>
</dbReference>
<protein>
    <recommendedName>
        <fullName evidence="10">Cytochrome P450</fullName>
    </recommendedName>
</protein>
<evidence type="ECO:0000256" key="7">
    <source>
        <dbReference type="ARBA" id="ARBA00023033"/>
    </source>
</evidence>
<keyword evidence="7" id="KW-0503">Monooxygenase</keyword>
<reference evidence="8 9" key="1">
    <citation type="submission" date="2023-08" db="EMBL/GenBank/DDBJ databases">
        <title>Black Yeasts Isolated from many extreme environments.</title>
        <authorList>
            <person name="Coleine C."/>
            <person name="Stajich J.E."/>
            <person name="Selbmann L."/>
        </authorList>
    </citation>
    <scope>NUCLEOTIDE SEQUENCE [LARGE SCALE GENOMIC DNA]</scope>
    <source>
        <strain evidence="8 9">CCFEE 5885</strain>
    </source>
</reference>
<dbReference type="Proteomes" id="UP001345013">
    <property type="component" value="Unassembled WGS sequence"/>
</dbReference>
<comment type="caution">
    <text evidence="8">The sequence shown here is derived from an EMBL/GenBank/DDBJ whole genome shotgun (WGS) entry which is preliminary data.</text>
</comment>
<evidence type="ECO:0000313" key="9">
    <source>
        <dbReference type="Proteomes" id="UP001345013"/>
    </source>
</evidence>
<dbReference type="InterPro" id="IPR002401">
    <property type="entry name" value="Cyt_P450_E_grp-I"/>
</dbReference>
<gene>
    <name evidence="8" type="ORF">LTR24_006114</name>
</gene>
<evidence type="ECO:0000256" key="2">
    <source>
        <dbReference type="ARBA" id="ARBA00005179"/>
    </source>
</evidence>
<dbReference type="CDD" id="cd11051">
    <property type="entry name" value="CYP59-like"/>
    <property type="match status" value="1"/>
</dbReference>
<dbReference type="PRINTS" id="PR00385">
    <property type="entry name" value="P450"/>
</dbReference>
<keyword evidence="6" id="KW-0408">Iron</keyword>
<evidence type="ECO:0000256" key="6">
    <source>
        <dbReference type="ARBA" id="ARBA00023004"/>
    </source>
</evidence>
<evidence type="ECO:0000256" key="5">
    <source>
        <dbReference type="ARBA" id="ARBA00023002"/>
    </source>
</evidence>
<dbReference type="PANTHER" id="PTHR24305">
    <property type="entry name" value="CYTOCHROME P450"/>
    <property type="match status" value="1"/>
</dbReference>
<keyword evidence="9" id="KW-1185">Reference proteome</keyword>
<comment type="pathway">
    <text evidence="2">Secondary metabolite biosynthesis.</text>
</comment>
<evidence type="ECO:0000256" key="1">
    <source>
        <dbReference type="ARBA" id="ARBA00001971"/>
    </source>
</evidence>
<name>A0ABR0K742_9EURO</name>
<dbReference type="PANTHER" id="PTHR24305:SF107">
    <property type="entry name" value="P450, PUTATIVE (EUROFUNG)-RELATED"/>
    <property type="match status" value="1"/>
</dbReference>
<dbReference type="Gene3D" id="1.10.630.10">
    <property type="entry name" value="Cytochrome P450"/>
    <property type="match status" value="1"/>
</dbReference>
<sequence length="465" mass="52837">MGQLPKDAHAVYLASEIRRTYPELGPNYYLDLMPFAPSMLVIGTPEAHYQIAQDHLLHKLPNLKNFWKKWRAIFNPGFSPAHMMKLVPAIVKETETFCNNLDKHVQKQDIFTMKSLTDHLTLDIIGQIVLGVHFDSQRQPNAVMESLRTQIRWFSFGTEPKLADRYNPIRPLVQWYHSRVVNKYISERFDQRLAMHQAGDCSELQRTRTIIDLAITAYSSDESGRTTGPVVDPFFKRVCMSQIKLFLFSGHDTTSSATCYHIYLLAQHPQIMTRVREEHDAVFGTDTSSTAATVCSSPHLLNQLPLSTAVIKESLRLFSTVTPSRRGERGFSITDNEGRSFPTGDFLVLPCTQSIHNDPLFWPQPEAFIPDRFLVGPDDPLHPVKGAWRGFEHGPRNCIGQELAMLEMKIVLVLASRTYDFVPAYDELDKKAGREQPTVHGETAYQVDILQPRGNLPVRVSKAHV</sequence>
<evidence type="ECO:0000256" key="3">
    <source>
        <dbReference type="ARBA" id="ARBA00022617"/>
    </source>
</evidence>
<dbReference type="EMBL" id="JAVRRG010000075">
    <property type="protein sequence ID" value="KAK5089559.1"/>
    <property type="molecule type" value="Genomic_DNA"/>
</dbReference>
<dbReference type="Pfam" id="PF00067">
    <property type="entry name" value="p450"/>
    <property type="match status" value="1"/>
</dbReference>
<keyword evidence="4" id="KW-0479">Metal-binding</keyword>
<organism evidence="8 9">
    <name type="scientific">Lithohypha guttulata</name>
    <dbReference type="NCBI Taxonomy" id="1690604"/>
    <lineage>
        <taxon>Eukaryota</taxon>
        <taxon>Fungi</taxon>
        <taxon>Dikarya</taxon>
        <taxon>Ascomycota</taxon>
        <taxon>Pezizomycotina</taxon>
        <taxon>Eurotiomycetes</taxon>
        <taxon>Chaetothyriomycetidae</taxon>
        <taxon>Chaetothyriales</taxon>
        <taxon>Trichomeriaceae</taxon>
        <taxon>Lithohypha</taxon>
    </lineage>
</organism>
<comment type="cofactor">
    <cofactor evidence="1">
        <name>heme</name>
        <dbReference type="ChEBI" id="CHEBI:30413"/>
    </cofactor>
</comment>
<keyword evidence="3" id="KW-0349">Heme</keyword>
<accession>A0ABR0K742</accession>
<dbReference type="InterPro" id="IPR036396">
    <property type="entry name" value="Cyt_P450_sf"/>
</dbReference>
<keyword evidence="5" id="KW-0560">Oxidoreductase</keyword>
<dbReference type="PRINTS" id="PR00463">
    <property type="entry name" value="EP450I"/>
</dbReference>
<proteinExistence type="predicted"/>
<evidence type="ECO:0008006" key="10">
    <source>
        <dbReference type="Google" id="ProtNLM"/>
    </source>
</evidence>
<dbReference type="InterPro" id="IPR001128">
    <property type="entry name" value="Cyt_P450"/>
</dbReference>